<dbReference type="AlphaFoldDB" id="A0A835I2V1"/>
<protein>
    <recommendedName>
        <fullName evidence="3">F-box associated domain-containing protein</fullName>
    </recommendedName>
</protein>
<name>A0A835I2V1_9MAGN</name>
<dbReference type="NCBIfam" id="TIGR01640">
    <property type="entry name" value="F_box_assoc_1"/>
    <property type="match status" value="1"/>
</dbReference>
<dbReference type="Proteomes" id="UP000631114">
    <property type="component" value="Unassembled WGS sequence"/>
</dbReference>
<accession>A0A835I2V1</accession>
<dbReference type="InterPro" id="IPR017451">
    <property type="entry name" value="F-box-assoc_interact_dom"/>
</dbReference>
<keyword evidence="2" id="KW-1185">Reference proteome</keyword>
<dbReference type="OrthoDB" id="610337at2759"/>
<evidence type="ECO:0008006" key="3">
    <source>
        <dbReference type="Google" id="ProtNLM"/>
    </source>
</evidence>
<proteinExistence type="predicted"/>
<comment type="caution">
    <text evidence="1">The sequence shown here is derived from an EMBL/GenBank/DDBJ whole genome shotgun (WGS) entry which is preliminary data.</text>
</comment>
<gene>
    <name evidence="1" type="ORF">IFM89_012327</name>
</gene>
<evidence type="ECO:0000313" key="1">
    <source>
        <dbReference type="EMBL" id="KAF9608988.1"/>
    </source>
</evidence>
<organism evidence="1 2">
    <name type="scientific">Coptis chinensis</name>
    <dbReference type="NCBI Taxonomy" id="261450"/>
    <lineage>
        <taxon>Eukaryota</taxon>
        <taxon>Viridiplantae</taxon>
        <taxon>Streptophyta</taxon>
        <taxon>Embryophyta</taxon>
        <taxon>Tracheophyta</taxon>
        <taxon>Spermatophyta</taxon>
        <taxon>Magnoliopsida</taxon>
        <taxon>Ranunculales</taxon>
        <taxon>Ranunculaceae</taxon>
        <taxon>Coptidoideae</taxon>
        <taxon>Coptis</taxon>
    </lineage>
</organism>
<evidence type="ECO:0000313" key="2">
    <source>
        <dbReference type="Proteomes" id="UP000631114"/>
    </source>
</evidence>
<sequence>MKEYGVHGSWAKEYLFPKVARFWSFNSFSLFQLWNDEFLVPDSNNLGYYDLKEETCRPIVVEGYWMLIFCGQCNDGNLSCNILELRKLEVKLKQFAKLELFKGHELAEKGIGLQRNVFALEQLDMYLLEPIVLLGSNEFSWRWIENSLPRSTYGNGKHVNNHLHWTSRGHGESFTIVAFDMAAEEIHEIGLPPLLGLDNVVLGRDICYFLGVINERLCLFCDRKLDHSYYEIWVMKEYGVHGSWAKEYLFNTKVASFWSFDSFSLFKLWNDEFLVPDTPGSSSLGYYALKEETCRPIVVEGHWMLIFCGQCNDGNLSCNILELRKLEVKLKQFAKLELFKGHELAEKGIGLQRNVFALEYPSKLDPNAQNKMENGLDSADGVDHVPYREDLADIPLPL</sequence>
<reference evidence="1 2" key="1">
    <citation type="submission" date="2020-10" db="EMBL/GenBank/DDBJ databases">
        <title>The Coptis chinensis genome and diversification of protoberbering-type alkaloids.</title>
        <authorList>
            <person name="Wang B."/>
            <person name="Shu S."/>
            <person name="Song C."/>
            <person name="Liu Y."/>
        </authorList>
    </citation>
    <scope>NUCLEOTIDE SEQUENCE [LARGE SCALE GENOMIC DNA]</scope>
    <source>
        <strain evidence="1">HL-2020</strain>
        <tissue evidence="1">Leaf</tissue>
    </source>
</reference>
<dbReference type="EMBL" id="JADFTS010000004">
    <property type="protein sequence ID" value="KAF9608988.1"/>
    <property type="molecule type" value="Genomic_DNA"/>
</dbReference>